<protein>
    <submittedName>
        <fullName evidence="1">Uncharacterized protein</fullName>
    </submittedName>
</protein>
<reference evidence="1 2" key="1">
    <citation type="journal article" date="2011" name="Front. Microbiol.">
        <title>Two Strains of Crocosphaera watsonii with Highly Conserved Genomes are Distinguished by Strain-Specific Features.</title>
        <authorList>
            <person name="Bench S.R."/>
            <person name="Ilikchyan I.N."/>
            <person name="Tripp H.J."/>
            <person name="Zehr J.P."/>
        </authorList>
    </citation>
    <scope>NUCLEOTIDE SEQUENCE [LARGE SCALE GENOMIC DNA]</scope>
    <source>
        <strain evidence="1 2">WH 0003</strain>
    </source>
</reference>
<dbReference type="Proteomes" id="UP000003477">
    <property type="component" value="Unassembled WGS sequence"/>
</dbReference>
<dbReference type="AlphaFoldDB" id="G5J8X8"/>
<organism evidence="1 2">
    <name type="scientific">Crocosphaera watsonii WH 0003</name>
    <dbReference type="NCBI Taxonomy" id="423471"/>
    <lineage>
        <taxon>Bacteria</taxon>
        <taxon>Bacillati</taxon>
        <taxon>Cyanobacteriota</taxon>
        <taxon>Cyanophyceae</taxon>
        <taxon>Oscillatoriophycideae</taxon>
        <taxon>Chroococcales</taxon>
        <taxon>Aphanothecaceae</taxon>
        <taxon>Crocosphaera</taxon>
    </lineage>
</organism>
<gene>
    <name evidence="1" type="ORF">CWATWH0003_3898</name>
</gene>
<name>G5J8X8_CROWT</name>
<evidence type="ECO:0000313" key="1">
    <source>
        <dbReference type="EMBL" id="EHJ11363.1"/>
    </source>
</evidence>
<evidence type="ECO:0000313" key="2">
    <source>
        <dbReference type="Proteomes" id="UP000003477"/>
    </source>
</evidence>
<dbReference type="RefSeq" id="WP_007311878.1">
    <property type="nucleotide sequence ID" value="NZ_AESD01000595.1"/>
</dbReference>
<comment type="caution">
    <text evidence="1">The sequence shown here is derived from an EMBL/GenBank/DDBJ whole genome shotgun (WGS) entry which is preliminary data.</text>
</comment>
<proteinExistence type="predicted"/>
<dbReference type="GeneID" id="88767388"/>
<dbReference type="EMBL" id="AESD01000595">
    <property type="protein sequence ID" value="EHJ11363.1"/>
    <property type="molecule type" value="Genomic_DNA"/>
</dbReference>
<accession>G5J8X8</accession>
<sequence length="227" mass="24288">MPAPSITVDQYYIDGNFDLFVGTLANGLSTPTVITVSSSGVTALGATAMTVAATSDQLYEGQRIRFGSQDVYLTADAASGATSLSIRALVAEVADATDGITYAMKPVYAIEEVSFTKTDQTLEVNTSDSPSFGTEELKLYQTVTRNCMCFDILNSGNLGLETLKVAGDATGKAANIYYELIESDNSGEFGLALIKDFKRETLSKDKEKKYSFTLRCQGSPTKLVKPA</sequence>
<dbReference type="PATRIC" id="fig|423471.3.peg.3654"/>